<proteinExistence type="predicted"/>
<dbReference type="EMBL" id="LEKV01005118">
    <property type="protein sequence ID" value="KVH90012.1"/>
    <property type="molecule type" value="Genomic_DNA"/>
</dbReference>
<feature type="region of interest" description="Disordered" evidence="1">
    <location>
        <begin position="1"/>
        <end position="21"/>
    </location>
</feature>
<evidence type="ECO:0000313" key="2">
    <source>
        <dbReference type="EMBL" id="KVH90012.1"/>
    </source>
</evidence>
<evidence type="ECO:0000313" key="3">
    <source>
        <dbReference type="Proteomes" id="UP000243975"/>
    </source>
</evidence>
<dbReference type="Gramene" id="KVH90012">
    <property type="protein sequence ID" value="KVH90012"/>
    <property type="gene ID" value="Ccrd_007932"/>
</dbReference>
<name>A0A118JTA8_CYNCS</name>
<organism evidence="2 3">
    <name type="scientific">Cynara cardunculus var. scolymus</name>
    <name type="common">Globe artichoke</name>
    <name type="synonym">Cynara scolymus</name>
    <dbReference type="NCBI Taxonomy" id="59895"/>
    <lineage>
        <taxon>Eukaryota</taxon>
        <taxon>Viridiplantae</taxon>
        <taxon>Streptophyta</taxon>
        <taxon>Embryophyta</taxon>
        <taxon>Tracheophyta</taxon>
        <taxon>Spermatophyta</taxon>
        <taxon>Magnoliopsida</taxon>
        <taxon>eudicotyledons</taxon>
        <taxon>Gunneridae</taxon>
        <taxon>Pentapetalae</taxon>
        <taxon>asterids</taxon>
        <taxon>campanulids</taxon>
        <taxon>Asterales</taxon>
        <taxon>Asteraceae</taxon>
        <taxon>Carduoideae</taxon>
        <taxon>Cardueae</taxon>
        <taxon>Carduinae</taxon>
        <taxon>Cynara</taxon>
    </lineage>
</organism>
<evidence type="ECO:0000256" key="1">
    <source>
        <dbReference type="SAM" id="MobiDB-lite"/>
    </source>
</evidence>
<comment type="caution">
    <text evidence="2">The sequence shown here is derived from an EMBL/GenBank/DDBJ whole genome shotgun (WGS) entry which is preliminary data.</text>
</comment>
<protein>
    <recommendedName>
        <fullName evidence="4">DUF4378 domain-containing protein</fullName>
    </recommendedName>
</protein>
<keyword evidence="3" id="KW-1185">Reference proteome</keyword>
<dbReference type="PANTHER" id="PTHR33623:SF4">
    <property type="entry name" value="DUF4378 DOMAIN-CONTAINING PROTEIN"/>
    <property type="match status" value="1"/>
</dbReference>
<dbReference type="AlphaFoldDB" id="A0A118JTA8"/>
<reference evidence="2 3" key="1">
    <citation type="journal article" date="2016" name="Sci. Rep.">
        <title>The genome sequence of the outbreeding globe artichoke constructed de novo incorporating a phase-aware low-pass sequencing strategy of F1 progeny.</title>
        <authorList>
            <person name="Scaglione D."/>
            <person name="Reyes-Chin-Wo S."/>
            <person name="Acquadro A."/>
            <person name="Froenicke L."/>
            <person name="Portis E."/>
            <person name="Beitel C."/>
            <person name="Tirone M."/>
            <person name="Mauro R."/>
            <person name="Lo Monaco A."/>
            <person name="Mauromicale G."/>
            <person name="Faccioli P."/>
            <person name="Cattivelli L."/>
            <person name="Rieseberg L."/>
            <person name="Michelmore R."/>
            <person name="Lanteri S."/>
        </authorList>
    </citation>
    <scope>NUCLEOTIDE SEQUENCE [LARGE SCALE GENOMIC DNA]</scope>
    <source>
        <strain evidence="2">2C</strain>
    </source>
</reference>
<dbReference type="Proteomes" id="UP000243975">
    <property type="component" value="Unassembled WGS sequence"/>
</dbReference>
<dbReference type="OMA" id="HRCITDD"/>
<sequence>MDFPSNNDNDVAGEDEDEVSSIFQRRHSNVEGTKRLMHKTRRIEGVPQLEPIKLEDRMTRLVVEPTHACHEFEQEDKQLENKAVALLQLMISTNSHRFFKSEAVKSLLLGFFKERMFEENISDYEMLHTTREWMDGQTQELFLDWESQKNRQTYARAMEKGVKWSDYGEEDEKKDIGLELEHEVFTSLVDDILLDFHL</sequence>
<dbReference type="PANTHER" id="PTHR33623">
    <property type="entry name" value="OS04G0572500 PROTEIN"/>
    <property type="match status" value="1"/>
</dbReference>
<accession>A0A118JTA8</accession>
<evidence type="ECO:0008006" key="4">
    <source>
        <dbReference type="Google" id="ProtNLM"/>
    </source>
</evidence>
<gene>
    <name evidence="2" type="ORF">Ccrd_007932</name>
</gene>